<gene>
    <name evidence="1" type="ORF">CHRIB12_LOCUS14846</name>
</gene>
<dbReference type="EMBL" id="CAGKOT010000034">
    <property type="protein sequence ID" value="CAB5375359.1"/>
    <property type="molecule type" value="Genomic_DNA"/>
</dbReference>
<organism evidence="1 2">
    <name type="scientific">Rhizophagus irregularis</name>
    <dbReference type="NCBI Taxonomy" id="588596"/>
    <lineage>
        <taxon>Eukaryota</taxon>
        <taxon>Fungi</taxon>
        <taxon>Fungi incertae sedis</taxon>
        <taxon>Mucoromycota</taxon>
        <taxon>Glomeromycotina</taxon>
        <taxon>Glomeromycetes</taxon>
        <taxon>Glomerales</taxon>
        <taxon>Glomeraceae</taxon>
        <taxon>Rhizophagus</taxon>
    </lineage>
</organism>
<evidence type="ECO:0000313" key="2">
    <source>
        <dbReference type="Proteomes" id="UP000684084"/>
    </source>
</evidence>
<name>A0A915ZFS2_9GLOM</name>
<dbReference type="AlphaFoldDB" id="A0A915ZFS2"/>
<reference evidence="1" key="1">
    <citation type="submission" date="2020-05" db="EMBL/GenBank/DDBJ databases">
        <authorList>
            <person name="Rincon C."/>
            <person name="Sanders R I."/>
            <person name="Robbins C."/>
            <person name="Chaturvedi A."/>
        </authorList>
    </citation>
    <scope>NUCLEOTIDE SEQUENCE</scope>
    <source>
        <strain evidence="1">CHB12</strain>
    </source>
</reference>
<dbReference type="Proteomes" id="UP000684084">
    <property type="component" value="Unassembled WGS sequence"/>
</dbReference>
<proteinExistence type="predicted"/>
<dbReference type="OrthoDB" id="10269145at2759"/>
<evidence type="ECO:0000313" key="1">
    <source>
        <dbReference type="EMBL" id="CAB5375359.1"/>
    </source>
</evidence>
<accession>A0A915ZFS2</accession>
<protein>
    <submittedName>
        <fullName evidence="1">Uncharacterized protein</fullName>
    </submittedName>
</protein>
<sequence length="71" mass="8028">MTHYNKITSNAPIFRWASNEYGELQIAAEIIACDCSRKQSITITRYLGDNNDPINRYDLSTPNGRHNALGL</sequence>
<comment type="caution">
    <text evidence="1">The sequence shown here is derived from an EMBL/GenBank/DDBJ whole genome shotgun (WGS) entry which is preliminary data.</text>
</comment>